<dbReference type="AlphaFoldDB" id="A0A819ZYJ4"/>
<name>A0A819ZYJ4_9BILA</name>
<comment type="caution">
    <text evidence="3">The sequence shown here is derived from an EMBL/GenBank/DDBJ whole genome shotgun (WGS) entry which is preliminary data.</text>
</comment>
<evidence type="ECO:0008006" key="5">
    <source>
        <dbReference type="Google" id="ProtNLM"/>
    </source>
</evidence>
<evidence type="ECO:0000256" key="2">
    <source>
        <dbReference type="SAM" id="MobiDB-lite"/>
    </source>
</evidence>
<evidence type="ECO:0000256" key="1">
    <source>
        <dbReference type="SAM" id="Coils"/>
    </source>
</evidence>
<gene>
    <name evidence="3" type="ORF">OTI717_LOCUS37155</name>
</gene>
<dbReference type="GO" id="GO:0003676">
    <property type="term" value="F:nucleic acid binding"/>
    <property type="evidence" value="ECO:0007669"/>
    <property type="project" value="InterPro"/>
</dbReference>
<feature type="coiled-coil region" evidence="1">
    <location>
        <begin position="37"/>
        <end position="78"/>
    </location>
</feature>
<dbReference type="Gene3D" id="3.30.420.10">
    <property type="entry name" value="Ribonuclease H-like superfamily/Ribonuclease H"/>
    <property type="match status" value="1"/>
</dbReference>
<proteinExistence type="predicted"/>
<keyword evidence="1" id="KW-0175">Coiled coil</keyword>
<dbReference type="Proteomes" id="UP000663823">
    <property type="component" value="Unassembled WGS sequence"/>
</dbReference>
<feature type="compositionally biased region" description="Low complexity" evidence="2">
    <location>
        <begin position="88"/>
        <end position="99"/>
    </location>
</feature>
<evidence type="ECO:0000313" key="4">
    <source>
        <dbReference type="Proteomes" id="UP000663823"/>
    </source>
</evidence>
<dbReference type="PANTHER" id="PTHR33939:SF1">
    <property type="entry name" value="DUF4371 DOMAIN-CONTAINING PROTEIN"/>
    <property type="match status" value="1"/>
</dbReference>
<dbReference type="EMBL" id="CAJOAX010017070">
    <property type="protein sequence ID" value="CAF4170097.1"/>
    <property type="molecule type" value="Genomic_DNA"/>
</dbReference>
<evidence type="ECO:0000313" key="3">
    <source>
        <dbReference type="EMBL" id="CAF4170097.1"/>
    </source>
</evidence>
<dbReference type="PANTHER" id="PTHR33939">
    <property type="entry name" value="PROTEIN CBG22215"/>
    <property type="match status" value="1"/>
</dbReference>
<feature type="region of interest" description="Disordered" evidence="2">
    <location>
        <begin position="78"/>
        <end position="99"/>
    </location>
</feature>
<organism evidence="3 4">
    <name type="scientific">Rotaria sordida</name>
    <dbReference type="NCBI Taxonomy" id="392033"/>
    <lineage>
        <taxon>Eukaryota</taxon>
        <taxon>Metazoa</taxon>
        <taxon>Spiralia</taxon>
        <taxon>Gnathifera</taxon>
        <taxon>Rotifera</taxon>
        <taxon>Eurotatoria</taxon>
        <taxon>Bdelloidea</taxon>
        <taxon>Philodinida</taxon>
        <taxon>Philodinidae</taxon>
        <taxon>Rotaria</taxon>
    </lineage>
</organism>
<sequence length="382" mass="44054">MFNVIKFVERERGGCLIPLNNVNDRIKSILGISMSSVERLKREMREQERDMLEKQNELIQLQKKLDQEKQNKEDAAIRATLRLRNPRTRSSSTSSSSSVTATSNFTLTTFMPVAKSSRKRGHSGRPPIILTENQKENVRDTGVGRLRQSSGKGSRLVSSALMGNSGFHGSSIDIFETTEKNCMDSSHFLAWIDRTACLLRNEFGKYTKIVFVINNAPWHNRLTNDTMPPKRSWRKEYIIQWLNAHNINIPVKAAKTELLEIPMKNLPEKRYEIDEAAKKYNVDILRLPIKHCMLNPVELAWAGLKQFVRDHNVNFRLSDVQHLAQEWMLNLKTAAVTTYLNHIYDIEETFKKSDVFIEQLEEDLVDDDDDDELDSEVEETTD</sequence>
<dbReference type="InterPro" id="IPR036397">
    <property type="entry name" value="RNaseH_sf"/>
</dbReference>
<protein>
    <recommendedName>
        <fullName evidence="5">Tc1-like transposase DDE domain-containing protein</fullName>
    </recommendedName>
</protein>
<accession>A0A819ZYJ4</accession>
<reference evidence="3" key="1">
    <citation type="submission" date="2021-02" db="EMBL/GenBank/DDBJ databases">
        <authorList>
            <person name="Nowell W R."/>
        </authorList>
    </citation>
    <scope>NUCLEOTIDE SEQUENCE</scope>
</reference>